<dbReference type="InterPro" id="IPR007627">
    <property type="entry name" value="RNA_pol_sigma70_r2"/>
</dbReference>
<dbReference type="InterPro" id="IPR039425">
    <property type="entry name" value="RNA_pol_sigma-70-like"/>
</dbReference>
<dbReference type="GeneID" id="98636861"/>
<organism evidence="8 9">
    <name type="scientific">Stutzerimonas xanthomarina DSM 18231</name>
    <dbReference type="NCBI Taxonomy" id="1403346"/>
    <lineage>
        <taxon>Bacteria</taxon>
        <taxon>Pseudomonadati</taxon>
        <taxon>Pseudomonadota</taxon>
        <taxon>Gammaproteobacteria</taxon>
        <taxon>Pseudomonadales</taxon>
        <taxon>Pseudomonadaceae</taxon>
        <taxon>Stutzerimonas</taxon>
    </lineage>
</organism>
<dbReference type="GO" id="GO:0006352">
    <property type="term" value="P:DNA-templated transcription initiation"/>
    <property type="evidence" value="ECO:0007669"/>
    <property type="project" value="InterPro"/>
</dbReference>
<dbReference type="InterPro" id="IPR036388">
    <property type="entry name" value="WH-like_DNA-bd_sf"/>
</dbReference>
<dbReference type="InterPro" id="IPR014284">
    <property type="entry name" value="RNA_pol_sigma-70_dom"/>
</dbReference>
<keyword evidence="2" id="KW-0805">Transcription regulation</keyword>
<keyword evidence="3" id="KW-0731">Sigma factor</keyword>
<dbReference type="InterPro" id="IPR013324">
    <property type="entry name" value="RNA_pol_sigma_r3/r4-like"/>
</dbReference>
<evidence type="ECO:0000256" key="3">
    <source>
        <dbReference type="ARBA" id="ARBA00023082"/>
    </source>
</evidence>
<dbReference type="Pfam" id="PF04542">
    <property type="entry name" value="Sigma70_r2"/>
    <property type="match status" value="1"/>
</dbReference>
<dbReference type="Pfam" id="PF08281">
    <property type="entry name" value="Sigma70_r4_2"/>
    <property type="match status" value="1"/>
</dbReference>
<accession>A0A1M5QBA3</accession>
<feature type="domain" description="RNA polymerase sigma factor 70 region 4 type 2" evidence="7">
    <location>
        <begin position="121"/>
        <end position="172"/>
    </location>
</feature>
<proteinExistence type="inferred from homology"/>
<keyword evidence="4" id="KW-0238">DNA-binding</keyword>
<dbReference type="EMBL" id="FQXA01000004">
    <property type="protein sequence ID" value="SHH11258.1"/>
    <property type="molecule type" value="Genomic_DNA"/>
</dbReference>
<protein>
    <submittedName>
        <fullName evidence="8">RNA polymerase sigma-70 factor, ECF subfamily</fullName>
    </submittedName>
</protein>
<dbReference type="Gene3D" id="1.10.1740.10">
    <property type="match status" value="1"/>
</dbReference>
<evidence type="ECO:0000313" key="8">
    <source>
        <dbReference type="EMBL" id="SHH11258.1"/>
    </source>
</evidence>
<dbReference type="PANTHER" id="PTHR43133">
    <property type="entry name" value="RNA POLYMERASE ECF-TYPE SIGMA FACTO"/>
    <property type="match status" value="1"/>
</dbReference>
<comment type="similarity">
    <text evidence="1">Belongs to the sigma-70 factor family. ECF subfamily.</text>
</comment>
<dbReference type="NCBIfam" id="TIGR02937">
    <property type="entry name" value="sigma70-ECF"/>
    <property type="match status" value="1"/>
</dbReference>
<evidence type="ECO:0000313" key="9">
    <source>
        <dbReference type="Proteomes" id="UP000184000"/>
    </source>
</evidence>
<dbReference type="PANTHER" id="PTHR43133:SF8">
    <property type="entry name" value="RNA POLYMERASE SIGMA FACTOR HI_1459-RELATED"/>
    <property type="match status" value="1"/>
</dbReference>
<sequence length="186" mass="21254">MNESEQDFIQQAARGDRQAFGALVRTHQARVFHFIRRLLGSADEAADLTQETFIRAYQALPRWRPEARFQTWLLQIARNAALDTLRQRRHYVDLAPDEQAEPVDPAPSPLRRLQSARDLALLEQLLARLPHEQREILLLREVEGLAYDELAATLQINTGTVKSRLARARQALLHGYRQANGGTLDD</sequence>
<dbReference type="InterPro" id="IPR013249">
    <property type="entry name" value="RNA_pol_sigma70_r4_t2"/>
</dbReference>
<evidence type="ECO:0000256" key="5">
    <source>
        <dbReference type="ARBA" id="ARBA00023163"/>
    </source>
</evidence>
<dbReference type="GO" id="GO:0016987">
    <property type="term" value="F:sigma factor activity"/>
    <property type="evidence" value="ECO:0007669"/>
    <property type="project" value="UniProtKB-KW"/>
</dbReference>
<evidence type="ECO:0000256" key="2">
    <source>
        <dbReference type="ARBA" id="ARBA00023015"/>
    </source>
</evidence>
<dbReference type="SUPFAM" id="SSF88946">
    <property type="entry name" value="Sigma2 domain of RNA polymerase sigma factors"/>
    <property type="match status" value="1"/>
</dbReference>
<dbReference type="InterPro" id="IPR013325">
    <property type="entry name" value="RNA_pol_sigma_r2"/>
</dbReference>
<dbReference type="Proteomes" id="UP000184000">
    <property type="component" value="Unassembled WGS sequence"/>
</dbReference>
<evidence type="ECO:0000259" key="6">
    <source>
        <dbReference type="Pfam" id="PF04542"/>
    </source>
</evidence>
<name>A0A1M5QBA3_9GAMM</name>
<keyword evidence="5" id="KW-0804">Transcription</keyword>
<evidence type="ECO:0000256" key="4">
    <source>
        <dbReference type="ARBA" id="ARBA00023125"/>
    </source>
</evidence>
<evidence type="ECO:0000259" key="7">
    <source>
        <dbReference type="Pfam" id="PF08281"/>
    </source>
</evidence>
<feature type="domain" description="RNA polymerase sigma-70 region 2" evidence="6">
    <location>
        <begin position="23"/>
        <end position="89"/>
    </location>
</feature>
<gene>
    <name evidence="8" type="ORF">SAMN02744645_2503</name>
</gene>
<evidence type="ECO:0000256" key="1">
    <source>
        <dbReference type="ARBA" id="ARBA00010641"/>
    </source>
</evidence>
<dbReference type="Gene3D" id="1.10.10.10">
    <property type="entry name" value="Winged helix-like DNA-binding domain superfamily/Winged helix DNA-binding domain"/>
    <property type="match status" value="1"/>
</dbReference>
<dbReference type="SUPFAM" id="SSF88659">
    <property type="entry name" value="Sigma3 and sigma4 domains of RNA polymerase sigma factors"/>
    <property type="match status" value="1"/>
</dbReference>
<dbReference type="AlphaFoldDB" id="A0A1M5QBA3"/>
<dbReference type="CDD" id="cd06171">
    <property type="entry name" value="Sigma70_r4"/>
    <property type="match status" value="1"/>
</dbReference>
<dbReference type="GO" id="GO:0003677">
    <property type="term" value="F:DNA binding"/>
    <property type="evidence" value="ECO:0007669"/>
    <property type="project" value="UniProtKB-KW"/>
</dbReference>
<dbReference type="RefSeq" id="WP_073301100.1">
    <property type="nucleotide sequence ID" value="NZ_FQXA01000004.1"/>
</dbReference>
<reference evidence="8 9" key="1">
    <citation type="submission" date="2016-11" db="EMBL/GenBank/DDBJ databases">
        <authorList>
            <person name="Jaros S."/>
            <person name="Januszkiewicz K."/>
            <person name="Wedrychowicz H."/>
        </authorList>
    </citation>
    <scope>NUCLEOTIDE SEQUENCE [LARGE SCALE GENOMIC DNA]</scope>
    <source>
        <strain evidence="8 9">DSM 18231</strain>
    </source>
</reference>